<dbReference type="GO" id="GO:0003824">
    <property type="term" value="F:catalytic activity"/>
    <property type="evidence" value="ECO:0007669"/>
    <property type="project" value="InterPro"/>
</dbReference>
<dbReference type="SUPFAM" id="SSF53167">
    <property type="entry name" value="Purine and uridine phosphorylases"/>
    <property type="match status" value="1"/>
</dbReference>
<dbReference type="InterPro" id="IPR053137">
    <property type="entry name" value="NLR-like"/>
</dbReference>
<evidence type="ECO:0000313" key="7">
    <source>
        <dbReference type="Proteomes" id="UP000736672"/>
    </source>
</evidence>
<feature type="repeat" description="ANK" evidence="2">
    <location>
        <begin position="1166"/>
        <end position="1202"/>
    </location>
</feature>
<dbReference type="Gene3D" id="3.40.50.1580">
    <property type="entry name" value="Nucleoside phosphorylase domain"/>
    <property type="match status" value="1"/>
</dbReference>
<dbReference type="GO" id="GO:0009116">
    <property type="term" value="P:nucleoside metabolic process"/>
    <property type="evidence" value="ECO:0007669"/>
    <property type="project" value="InterPro"/>
</dbReference>
<feature type="repeat" description="ANK" evidence="2">
    <location>
        <begin position="931"/>
        <end position="963"/>
    </location>
</feature>
<dbReference type="PANTHER" id="PTHR46082">
    <property type="entry name" value="ATP/GTP-BINDING PROTEIN-RELATED"/>
    <property type="match status" value="1"/>
</dbReference>
<dbReference type="PROSITE" id="PS50088">
    <property type="entry name" value="ANK_REPEAT"/>
    <property type="match status" value="8"/>
</dbReference>
<feature type="repeat" description="ANK" evidence="2">
    <location>
        <begin position="997"/>
        <end position="1025"/>
    </location>
</feature>
<feature type="repeat" description="ANK" evidence="2">
    <location>
        <begin position="1065"/>
        <end position="1097"/>
    </location>
</feature>
<evidence type="ECO:0000259" key="4">
    <source>
        <dbReference type="Pfam" id="PF01048"/>
    </source>
</evidence>
<feature type="repeat" description="ANK" evidence="2">
    <location>
        <begin position="964"/>
        <end position="996"/>
    </location>
</feature>
<feature type="domain" description="Nucleoside phosphorylase" evidence="4">
    <location>
        <begin position="41"/>
        <end position="322"/>
    </location>
</feature>
<feature type="region of interest" description="Disordered" evidence="3">
    <location>
        <begin position="1"/>
        <end position="27"/>
    </location>
</feature>
<dbReference type="OrthoDB" id="194358at2759"/>
<keyword evidence="7" id="KW-1185">Reference proteome</keyword>
<dbReference type="InterPro" id="IPR027417">
    <property type="entry name" value="P-loop_NTPase"/>
</dbReference>
<keyword evidence="1" id="KW-0677">Repeat</keyword>
<evidence type="ECO:0000256" key="1">
    <source>
        <dbReference type="ARBA" id="ARBA00022737"/>
    </source>
</evidence>
<dbReference type="InterPro" id="IPR056884">
    <property type="entry name" value="NPHP3-like_N"/>
</dbReference>
<dbReference type="PROSITE" id="PS50297">
    <property type="entry name" value="ANK_REP_REGION"/>
    <property type="match status" value="7"/>
</dbReference>
<dbReference type="Gene3D" id="1.25.40.20">
    <property type="entry name" value="Ankyrin repeat-containing domain"/>
    <property type="match status" value="1"/>
</dbReference>
<dbReference type="Gene3D" id="3.40.50.300">
    <property type="entry name" value="P-loop containing nucleotide triphosphate hydrolases"/>
    <property type="match status" value="1"/>
</dbReference>
<evidence type="ECO:0008006" key="8">
    <source>
        <dbReference type="Google" id="ProtNLM"/>
    </source>
</evidence>
<dbReference type="InterPro" id="IPR035994">
    <property type="entry name" value="Nucleoside_phosphorylase_sf"/>
</dbReference>
<protein>
    <recommendedName>
        <fullName evidence="8">Nucleoside phosphorylase domain-containing protein</fullName>
    </recommendedName>
</protein>
<dbReference type="SMART" id="SM00248">
    <property type="entry name" value="ANK"/>
    <property type="match status" value="10"/>
</dbReference>
<dbReference type="Pfam" id="PF01048">
    <property type="entry name" value="PNP_UDP_1"/>
    <property type="match status" value="1"/>
</dbReference>
<dbReference type="SUPFAM" id="SSF48403">
    <property type="entry name" value="Ankyrin repeat"/>
    <property type="match status" value="1"/>
</dbReference>
<evidence type="ECO:0000259" key="5">
    <source>
        <dbReference type="Pfam" id="PF24883"/>
    </source>
</evidence>
<evidence type="ECO:0000256" key="2">
    <source>
        <dbReference type="PROSITE-ProRule" id="PRU00023"/>
    </source>
</evidence>
<evidence type="ECO:0000256" key="3">
    <source>
        <dbReference type="SAM" id="MobiDB-lite"/>
    </source>
</evidence>
<feature type="repeat" description="ANK" evidence="2">
    <location>
        <begin position="1133"/>
        <end position="1165"/>
    </location>
</feature>
<feature type="repeat" description="ANK" evidence="2">
    <location>
        <begin position="1203"/>
        <end position="1240"/>
    </location>
</feature>
<dbReference type="EMBL" id="JAGTJS010000007">
    <property type="protein sequence ID" value="KAH7264352.1"/>
    <property type="molecule type" value="Genomic_DNA"/>
</dbReference>
<dbReference type="InterPro" id="IPR036770">
    <property type="entry name" value="Ankyrin_rpt-contain_sf"/>
</dbReference>
<dbReference type="Pfam" id="PF12796">
    <property type="entry name" value="Ank_2"/>
    <property type="match status" value="4"/>
</dbReference>
<dbReference type="PANTHER" id="PTHR46082:SF11">
    <property type="entry name" value="AAA+ ATPASE DOMAIN-CONTAINING PROTEIN-RELATED"/>
    <property type="match status" value="1"/>
</dbReference>
<dbReference type="PRINTS" id="PR01415">
    <property type="entry name" value="ANKYRIN"/>
</dbReference>
<reference evidence="6" key="1">
    <citation type="journal article" date="2021" name="Nat. Commun.">
        <title>Genetic determinants of endophytism in the Arabidopsis root mycobiome.</title>
        <authorList>
            <person name="Mesny F."/>
            <person name="Miyauchi S."/>
            <person name="Thiergart T."/>
            <person name="Pickel B."/>
            <person name="Atanasova L."/>
            <person name="Karlsson M."/>
            <person name="Huettel B."/>
            <person name="Barry K.W."/>
            <person name="Haridas S."/>
            <person name="Chen C."/>
            <person name="Bauer D."/>
            <person name="Andreopoulos W."/>
            <person name="Pangilinan J."/>
            <person name="LaButti K."/>
            <person name="Riley R."/>
            <person name="Lipzen A."/>
            <person name="Clum A."/>
            <person name="Drula E."/>
            <person name="Henrissat B."/>
            <person name="Kohler A."/>
            <person name="Grigoriev I.V."/>
            <person name="Martin F.M."/>
            <person name="Hacquard S."/>
        </authorList>
    </citation>
    <scope>NUCLEOTIDE SEQUENCE</scope>
    <source>
        <strain evidence="6">FSSC 5 MPI-SDFR-AT-0091</strain>
    </source>
</reference>
<gene>
    <name evidence="6" type="ORF">B0J15DRAFT_393989</name>
</gene>
<proteinExistence type="predicted"/>
<dbReference type="SUPFAM" id="SSF52540">
    <property type="entry name" value="P-loop containing nucleoside triphosphate hydrolases"/>
    <property type="match status" value="1"/>
</dbReference>
<sequence length="1267" mass="141387">MDQKRSWSGDQAAASSPCPPKRQKTLRYSPTDAFPHSQYTIAWICALHIEMAAARAMLDAIHPDLPQDASDKNTYMLGSIGPHNIVIACLPNGHYGTNNAASVSTHILRSFPSIRKGFMVGIGGGVPSRADIRLGDVVVGTRVMQYDLGKIVDGNIQRTAVAKSPSYSLQTAVSNLRSKHELEPSRVPTILQDMAAKYPEYGHPASPDRLFLATYKHDPQFSSCSACDQSSILPKSTRMPNHPKIHHGAIASGNQVMKDSLARDDIARKLDIICFEMEAAGLMDVLPCLPIRGICDYADSHKSKEWQKYAAATAAAYAKELIEILPANNENLDNADVANPPLQDALPNRRRLLLDSFKFEQIDSRKISIKTAHSKTCHWFLKHPQYLKWLDPQKHTQHHGFLWIRGKPGVGKSTIMKFVYLKTKRKKSHAHGITASFFFHARGEYLEKSIAGMYRSLLLQLLEGYPDLQEVLDDTDLVPRGQNECPPLNILKDLFHDAVSKLGQRSFTCFVDALDECDEQQVVEMVHYFEDLAESCASKGVRLQICFSSRHYPYIRILHGIELTLEHQQGHIEDMDNYIQHNLRIRDTALVEELRPQMLEKASGVFLWVVLVVDILNKENRRGRLALRKRLADVPSGLSELFKDILRRDKDNMEDLLLCILWILCAKRPLRPEEYYHALWSGLIPKNLVDPEMPDVTVSDSVECVDSYVITSSKGLVEVTKSKSSTVQFIHESVRDFLIKDEGLRELWPDLGYDWESSAHDALKQSCSVYINHDLVRAHMDSLGPTSDSDGSAKTSKQFPFLEYASQHLLYHADAAAQTFPQGEFLSNITVRDWVKMYNLFEKFKIRKYSSTASLIYILADKGFSALIRKWLQSHPSIDIRGERYEYPLFAALANGHKEAVAALLNSTSSICEGVDTVEGFGSKTGFVGYKDRTPLTWAAQEGLAGIVRLLVRKDTDVYEVDREGYTSLMRASKAGHHAMAKLLVEKGVEIDAQDFLGNTALSFASRNGHLSTVKLLIENSAQIEPDLRGETPRLALIEASSHGHEAIVKFLLESGAESTACDYEGQTAISGASSRGQLAIVKLLIESGAQINPDAKGSNPEPALIKASMNGHVEVVRLLLERGANIETQAEDGRTPLIAASMAGHEKLARLLIEQRANVNAQDKDGKSPLHRIMEYHRYEGFRKLARVLIDKGADIHARDSEGSTPLHLAVISRLPLEFQLRVVKLLVEKGADIDDPNSKGNTPESLAKKRRLQRDHPLMLALKGL</sequence>
<evidence type="ECO:0000313" key="6">
    <source>
        <dbReference type="EMBL" id="KAH7264352.1"/>
    </source>
</evidence>
<comment type="caution">
    <text evidence="6">The sequence shown here is derived from an EMBL/GenBank/DDBJ whole genome shotgun (WGS) entry which is preliminary data.</text>
</comment>
<dbReference type="InterPro" id="IPR000845">
    <property type="entry name" value="Nucleoside_phosphorylase_d"/>
</dbReference>
<dbReference type="Proteomes" id="UP000736672">
    <property type="component" value="Unassembled WGS sequence"/>
</dbReference>
<accession>A0A9P9HWS0</accession>
<feature type="domain" description="Nephrocystin 3-like N-terminal" evidence="5">
    <location>
        <begin position="376"/>
        <end position="550"/>
    </location>
</feature>
<dbReference type="AlphaFoldDB" id="A0A9P9HWS0"/>
<dbReference type="InterPro" id="IPR002110">
    <property type="entry name" value="Ankyrin_rpt"/>
</dbReference>
<name>A0A9P9HWS0_FUSSL</name>
<keyword evidence="2" id="KW-0040">ANK repeat</keyword>
<feature type="repeat" description="ANK" evidence="2">
    <location>
        <begin position="1100"/>
        <end position="1132"/>
    </location>
</feature>
<organism evidence="6 7">
    <name type="scientific">Fusarium solani</name>
    <name type="common">Filamentous fungus</name>
    <dbReference type="NCBI Taxonomy" id="169388"/>
    <lineage>
        <taxon>Eukaryota</taxon>
        <taxon>Fungi</taxon>
        <taxon>Dikarya</taxon>
        <taxon>Ascomycota</taxon>
        <taxon>Pezizomycotina</taxon>
        <taxon>Sordariomycetes</taxon>
        <taxon>Hypocreomycetidae</taxon>
        <taxon>Hypocreales</taxon>
        <taxon>Nectriaceae</taxon>
        <taxon>Fusarium</taxon>
        <taxon>Fusarium solani species complex</taxon>
    </lineage>
</organism>
<dbReference type="Pfam" id="PF24883">
    <property type="entry name" value="NPHP3_N"/>
    <property type="match status" value="1"/>
</dbReference>